<reference evidence="13" key="1">
    <citation type="submission" date="2016-10" db="EMBL/GenBank/DDBJ databases">
        <authorList>
            <person name="Varghese N."/>
            <person name="Submissions S."/>
        </authorList>
    </citation>
    <scope>NUCLEOTIDE SEQUENCE [LARGE SCALE GENOMIC DNA]</scope>
    <source>
        <strain evidence="13">XBD2006</strain>
    </source>
</reference>
<dbReference type="SMART" id="SM00862">
    <property type="entry name" value="Trans_reg_C"/>
    <property type="match status" value="1"/>
</dbReference>
<evidence type="ECO:0000256" key="1">
    <source>
        <dbReference type="ARBA" id="ARBA00018672"/>
    </source>
</evidence>
<dbReference type="AlphaFoldDB" id="A0A1G5FBL8"/>
<keyword evidence="13" id="KW-1185">Reference proteome</keyword>
<dbReference type="Proteomes" id="UP000183047">
    <property type="component" value="Unassembled WGS sequence"/>
</dbReference>
<evidence type="ECO:0000256" key="3">
    <source>
        <dbReference type="ARBA" id="ARBA00023012"/>
    </source>
</evidence>
<evidence type="ECO:0000256" key="2">
    <source>
        <dbReference type="ARBA" id="ARBA00022553"/>
    </source>
</evidence>
<dbReference type="Gene3D" id="1.10.10.10">
    <property type="entry name" value="Winged helix-like DNA-binding domain superfamily/Winged helix DNA-binding domain"/>
    <property type="match status" value="1"/>
</dbReference>
<dbReference type="PROSITE" id="PS50110">
    <property type="entry name" value="RESPONSE_REGULATORY"/>
    <property type="match status" value="1"/>
</dbReference>
<dbReference type="InterPro" id="IPR016032">
    <property type="entry name" value="Sig_transdc_resp-reg_C-effctor"/>
</dbReference>
<dbReference type="GO" id="GO:0032993">
    <property type="term" value="C:protein-DNA complex"/>
    <property type="evidence" value="ECO:0007669"/>
    <property type="project" value="TreeGrafter"/>
</dbReference>
<keyword evidence="6" id="KW-0804">Transcription</keyword>
<dbReference type="PANTHER" id="PTHR48111:SF40">
    <property type="entry name" value="PHOSPHATE REGULON TRANSCRIPTIONAL REGULATORY PROTEIN PHOB"/>
    <property type="match status" value="1"/>
</dbReference>
<dbReference type="GO" id="GO:0000976">
    <property type="term" value="F:transcription cis-regulatory region binding"/>
    <property type="evidence" value="ECO:0007669"/>
    <property type="project" value="TreeGrafter"/>
</dbReference>
<feature type="domain" description="Response regulatory" evidence="10">
    <location>
        <begin position="7"/>
        <end position="122"/>
    </location>
</feature>
<keyword evidence="2 8" id="KW-0597">Phosphoprotein</keyword>
<dbReference type="Gene3D" id="3.40.50.2300">
    <property type="match status" value="1"/>
</dbReference>
<evidence type="ECO:0000256" key="4">
    <source>
        <dbReference type="ARBA" id="ARBA00023015"/>
    </source>
</evidence>
<proteinExistence type="predicted"/>
<dbReference type="SUPFAM" id="SSF46894">
    <property type="entry name" value="C-terminal effector domain of the bipartite response regulators"/>
    <property type="match status" value="1"/>
</dbReference>
<dbReference type="InterPro" id="IPR001789">
    <property type="entry name" value="Sig_transdc_resp-reg_receiver"/>
</dbReference>
<dbReference type="GO" id="GO:0000156">
    <property type="term" value="F:phosphorelay response regulator activity"/>
    <property type="evidence" value="ECO:0007669"/>
    <property type="project" value="TreeGrafter"/>
</dbReference>
<dbReference type="Pfam" id="PF00486">
    <property type="entry name" value="Trans_reg_C"/>
    <property type="match status" value="1"/>
</dbReference>
<dbReference type="SUPFAM" id="SSF52172">
    <property type="entry name" value="CheY-like"/>
    <property type="match status" value="1"/>
</dbReference>
<organism evidence="12 13">
    <name type="scientific">Butyrivibrio hungatei</name>
    <dbReference type="NCBI Taxonomy" id="185008"/>
    <lineage>
        <taxon>Bacteria</taxon>
        <taxon>Bacillati</taxon>
        <taxon>Bacillota</taxon>
        <taxon>Clostridia</taxon>
        <taxon>Lachnospirales</taxon>
        <taxon>Lachnospiraceae</taxon>
        <taxon>Butyrivibrio</taxon>
    </lineage>
</organism>
<evidence type="ECO:0000256" key="6">
    <source>
        <dbReference type="ARBA" id="ARBA00023163"/>
    </source>
</evidence>
<evidence type="ECO:0000256" key="7">
    <source>
        <dbReference type="ARBA" id="ARBA00024867"/>
    </source>
</evidence>
<dbReference type="OrthoDB" id="9790442at2"/>
<evidence type="ECO:0000256" key="8">
    <source>
        <dbReference type="PROSITE-ProRule" id="PRU00169"/>
    </source>
</evidence>
<name>A0A1G5FBL8_9FIRM</name>
<feature type="DNA-binding region" description="OmpR/PhoB-type" evidence="9">
    <location>
        <begin position="131"/>
        <end position="230"/>
    </location>
</feature>
<comment type="function">
    <text evidence="7">May play the central regulatory role in sporulation. It may be an element of the effector pathway responsible for the activation of sporulation genes in response to nutritional stress. Spo0A may act in concert with spo0H (a sigma factor) to control the expression of some genes that are critical to the sporulation process.</text>
</comment>
<dbReference type="GO" id="GO:0006355">
    <property type="term" value="P:regulation of DNA-templated transcription"/>
    <property type="evidence" value="ECO:0007669"/>
    <property type="project" value="InterPro"/>
</dbReference>
<keyword evidence="5 9" id="KW-0238">DNA-binding</keyword>
<gene>
    <name evidence="12" type="ORF">SAMN02910451_02343</name>
</gene>
<evidence type="ECO:0000256" key="9">
    <source>
        <dbReference type="PROSITE-ProRule" id="PRU01091"/>
    </source>
</evidence>
<feature type="modified residue" description="4-aspartylphosphate" evidence="8">
    <location>
        <position position="57"/>
    </location>
</feature>
<dbReference type="CDD" id="cd17574">
    <property type="entry name" value="REC_OmpR"/>
    <property type="match status" value="1"/>
</dbReference>
<sequence>MVLTDCSILLVDDEKQISEINERLLSEDGFKNILRASTGKEADEIIGKNQVDLVVLDIMMPDISGLMLYEQWKKRGLNIPVIFLSARDEETSRLKGLGLGADDYVTKPYTPEELLLRIKAILRRTYHLTENKVVDLGAVRVDLSSGIVIRPDGETELTAKEFQLFSKLYDNRGKIVSLNVLMDTLWPDGSYGLENSLIVHVRRLREKIEENPSTPEYLQTVRGLGYRLNIRGRK</sequence>
<dbReference type="PROSITE" id="PS51755">
    <property type="entry name" value="OMPR_PHOB"/>
    <property type="match status" value="1"/>
</dbReference>
<evidence type="ECO:0000259" key="10">
    <source>
        <dbReference type="PROSITE" id="PS50110"/>
    </source>
</evidence>
<keyword evidence="4" id="KW-0805">Transcription regulation</keyword>
<dbReference type="Pfam" id="PF00072">
    <property type="entry name" value="Response_reg"/>
    <property type="match status" value="1"/>
</dbReference>
<dbReference type="InterPro" id="IPR039420">
    <property type="entry name" value="WalR-like"/>
</dbReference>
<dbReference type="Gene3D" id="6.10.250.690">
    <property type="match status" value="1"/>
</dbReference>
<accession>A0A1G5FBL8</accession>
<dbReference type="EMBL" id="FMUR01000014">
    <property type="protein sequence ID" value="SCY36626.1"/>
    <property type="molecule type" value="Genomic_DNA"/>
</dbReference>
<dbReference type="RefSeq" id="WP_074462818.1">
    <property type="nucleotide sequence ID" value="NZ_FMUR01000014.1"/>
</dbReference>
<dbReference type="InterPro" id="IPR036388">
    <property type="entry name" value="WH-like_DNA-bd_sf"/>
</dbReference>
<evidence type="ECO:0000256" key="5">
    <source>
        <dbReference type="ARBA" id="ARBA00023125"/>
    </source>
</evidence>
<dbReference type="InterPro" id="IPR011006">
    <property type="entry name" value="CheY-like_superfamily"/>
</dbReference>
<protein>
    <recommendedName>
        <fullName evidence="1">Stage 0 sporulation protein A homolog</fullName>
    </recommendedName>
</protein>
<dbReference type="SMART" id="SM00448">
    <property type="entry name" value="REC"/>
    <property type="match status" value="1"/>
</dbReference>
<dbReference type="InterPro" id="IPR001867">
    <property type="entry name" value="OmpR/PhoB-type_DNA-bd"/>
</dbReference>
<keyword evidence="3" id="KW-0902">Two-component regulatory system</keyword>
<dbReference type="PANTHER" id="PTHR48111">
    <property type="entry name" value="REGULATOR OF RPOS"/>
    <property type="match status" value="1"/>
</dbReference>
<evidence type="ECO:0000313" key="13">
    <source>
        <dbReference type="Proteomes" id="UP000183047"/>
    </source>
</evidence>
<dbReference type="CDD" id="cd00383">
    <property type="entry name" value="trans_reg_C"/>
    <property type="match status" value="1"/>
</dbReference>
<dbReference type="GO" id="GO:0005829">
    <property type="term" value="C:cytosol"/>
    <property type="evidence" value="ECO:0007669"/>
    <property type="project" value="TreeGrafter"/>
</dbReference>
<evidence type="ECO:0000259" key="11">
    <source>
        <dbReference type="PROSITE" id="PS51755"/>
    </source>
</evidence>
<evidence type="ECO:0000313" key="12">
    <source>
        <dbReference type="EMBL" id="SCY36626.1"/>
    </source>
</evidence>
<feature type="domain" description="OmpR/PhoB-type" evidence="11">
    <location>
        <begin position="131"/>
        <end position="230"/>
    </location>
</feature>